<keyword evidence="4" id="KW-1185">Reference proteome</keyword>
<dbReference type="Proteomes" id="UP001056648">
    <property type="component" value="Chromosome 2"/>
</dbReference>
<name>A0A6N1BH19_9BURK</name>
<proteinExistence type="predicted"/>
<evidence type="ECO:0000313" key="4">
    <source>
        <dbReference type="Proteomes" id="UP001056648"/>
    </source>
</evidence>
<dbReference type="EMBL" id="CP098736">
    <property type="protein sequence ID" value="USE79784.1"/>
    <property type="molecule type" value="Genomic_DNA"/>
</dbReference>
<dbReference type="Proteomes" id="UP000542973">
    <property type="component" value="Unassembled WGS sequence"/>
</dbReference>
<gene>
    <name evidence="1" type="ORF">HLB16_16345</name>
    <name evidence="2" type="ORF">NDR89_24780</name>
</gene>
<reference evidence="1 3" key="1">
    <citation type="submission" date="2020-05" db="EMBL/GenBank/DDBJ databases">
        <title>MicrobeNet Type strains.</title>
        <authorList>
            <person name="Nicholson A.C."/>
        </authorList>
    </citation>
    <scope>NUCLEOTIDE SEQUENCE [LARGE SCALE GENOMIC DNA]</scope>
    <source>
        <strain evidence="1 3">ATCC 700815</strain>
    </source>
</reference>
<dbReference type="RefSeq" id="WP_144425728.1">
    <property type="nucleotide sequence ID" value="NZ_BAAAEB010000018.1"/>
</dbReference>
<protein>
    <recommendedName>
        <fullName evidence="5">F-box domain-containing protein</fullName>
    </recommendedName>
</protein>
<sequence>MPQICTEGYPSPALPGISAHEMASFGRSEGRLGVDGSTIAVRDNPHGVMAALAKVFSRTDGSRRTPEAENKHIAALPKVATDRIILYLADPFERATLAMTCRLLHQQLKPYWPEFQLFRDLIASKKSLDFRSQTSCMKDVSLLLNFFTGYRWNRWRARAIFEETLKRLGKMYPRIPERIFHEAWPLFHKLTDSTKLEVLHSVFQHAMARSPYWAITLLIEFACRGACAGMGADFHDALLRYATPLFLNADTAKEAEPLLGAIAQAQRLGGDNSRARDEARWKQILELIPPSTSIKSAAVLGLAITAVVIQRRWEKHGKDAKYGFPAVEIMRNRFNGFPSSAAISDSTIPIYPPEEREIDNRRLLRYMATPRYAVDRARRDRRHQEIVATMYARTVVPWSETAGGGGS</sequence>
<dbReference type="GeneID" id="70689030"/>
<dbReference type="EMBL" id="JABEMD010000028">
    <property type="protein sequence ID" value="NNH12442.1"/>
    <property type="molecule type" value="Genomic_DNA"/>
</dbReference>
<evidence type="ECO:0000313" key="1">
    <source>
        <dbReference type="EMBL" id="NNH12442.1"/>
    </source>
</evidence>
<accession>A0A6N1BH19</accession>
<evidence type="ECO:0008006" key="5">
    <source>
        <dbReference type="Google" id="ProtNLM"/>
    </source>
</evidence>
<evidence type="ECO:0000313" key="3">
    <source>
        <dbReference type="Proteomes" id="UP000542973"/>
    </source>
</evidence>
<organism evidence="1 3">
    <name type="scientific">Cupriavidus gilardii</name>
    <dbReference type="NCBI Taxonomy" id="82541"/>
    <lineage>
        <taxon>Bacteria</taxon>
        <taxon>Pseudomonadati</taxon>
        <taxon>Pseudomonadota</taxon>
        <taxon>Betaproteobacteria</taxon>
        <taxon>Burkholderiales</taxon>
        <taxon>Burkholderiaceae</taxon>
        <taxon>Cupriavidus</taxon>
    </lineage>
</organism>
<dbReference type="AlphaFoldDB" id="A0A6N1BH19"/>
<evidence type="ECO:0000313" key="2">
    <source>
        <dbReference type="EMBL" id="USE79784.1"/>
    </source>
</evidence>
<reference evidence="2" key="2">
    <citation type="submission" date="2022-06" db="EMBL/GenBank/DDBJ databases">
        <title>Complete genome sequence and characterization of Cupriavidus gilardii QJ1 isolated from contaminating cells.</title>
        <authorList>
            <person name="Qi J."/>
        </authorList>
    </citation>
    <scope>NUCLEOTIDE SEQUENCE</scope>
    <source>
        <strain evidence="2">QJ1</strain>
    </source>
</reference>